<dbReference type="Gene3D" id="3.40.50.1820">
    <property type="entry name" value="alpha/beta hydrolase"/>
    <property type="match status" value="1"/>
</dbReference>
<reference evidence="4" key="1">
    <citation type="journal article" date="2015" name="Genome Announc.">
        <title>Draft whole-genome sequence of the biocontrol agent Trichoderma harzianum T6776.</title>
        <authorList>
            <person name="Baroncelli R."/>
            <person name="Piaggeschi G."/>
            <person name="Fiorini L."/>
            <person name="Bertolini E."/>
            <person name="Zapparata A."/>
            <person name="Pe M.E."/>
            <person name="Sarrocco S."/>
            <person name="Vannacci G."/>
        </authorList>
    </citation>
    <scope>NUCLEOTIDE SEQUENCE [LARGE SCALE GENOMIC DNA]</scope>
    <source>
        <strain evidence="4">T6776</strain>
    </source>
</reference>
<dbReference type="Proteomes" id="UP000034112">
    <property type="component" value="Unassembled WGS sequence"/>
</dbReference>
<dbReference type="OrthoDB" id="414698at2759"/>
<dbReference type="AlphaFoldDB" id="A0A0F9XGN8"/>
<accession>A0A0F9XGN8</accession>
<dbReference type="GO" id="GO:0019748">
    <property type="term" value="P:secondary metabolic process"/>
    <property type="evidence" value="ECO:0007669"/>
    <property type="project" value="TreeGrafter"/>
</dbReference>
<feature type="domain" description="Serine hydrolase" evidence="2">
    <location>
        <begin position="1"/>
        <end position="274"/>
    </location>
</feature>
<gene>
    <name evidence="3" type="ORF">THAR02_03758</name>
</gene>
<dbReference type="InterPro" id="IPR005645">
    <property type="entry name" value="FSH-like_dom"/>
</dbReference>
<protein>
    <recommendedName>
        <fullName evidence="2">Serine hydrolase domain-containing protein</fullName>
    </recommendedName>
</protein>
<dbReference type="PANTHER" id="PTHR48070:SF7">
    <property type="entry name" value="SERINE HYDROLASE FSH DOMAIN-CONTAINING PROTEIN-RELATED"/>
    <property type="match status" value="1"/>
</dbReference>
<evidence type="ECO:0000256" key="1">
    <source>
        <dbReference type="ARBA" id="ARBA00022801"/>
    </source>
</evidence>
<dbReference type="GO" id="GO:0005737">
    <property type="term" value="C:cytoplasm"/>
    <property type="evidence" value="ECO:0007669"/>
    <property type="project" value="TreeGrafter"/>
</dbReference>
<sequence length="289" mass="32293">MKILCLHGRGSNNEIFRAQTAAFRADLDDFEWTFVQGTVRHTEGNWSLYTAQFSHLPLYTYYNPFDPASILQTHDDLAKIIAEEGPFDGVLGYSGGAALAAEILAQATYDDPFAMERPFRFAVFINGASPLRCFPMKDAQVMEDVVVDAAPMTKQAEDMFLRPSALRKKDGVSDEDQVDHAKLLSLLKELKGKKLVDGTTFLSNGTYGLCRWEPPADGAPLIDVPTLHIRSTESDESNPHEGLHLLRLCDPDQAREFHHPSGHDFPRGRKEMKQIARMIREVAEATTSL</sequence>
<comment type="caution">
    <text evidence="3">The sequence shown here is derived from an EMBL/GenBank/DDBJ whole genome shotgun (WGS) entry which is preliminary data.</text>
</comment>
<organism evidence="3 4">
    <name type="scientific">Trichoderma harzianum</name>
    <name type="common">Hypocrea lixii</name>
    <dbReference type="NCBI Taxonomy" id="5544"/>
    <lineage>
        <taxon>Eukaryota</taxon>
        <taxon>Fungi</taxon>
        <taxon>Dikarya</taxon>
        <taxon>Ascomycota</taxon>
        <taxon>Pezizomycotina</taxon>
        <taxon>Sordariomycetes</taxon>
        <taxon>Hypocreomycetidae</taxon>
        <taxon>Hypocreales</taxon>
        <taxon>Hypocreaceae</taxon>
        <taxon>Trichoderma</taxon>
    </lineage>
</organism>
<dbReference type="PANTHER" id="PTHR48070">
    <property type="entry name" value="ESTERASE OVCA2"/>
    <property type="match status" value="1"/>
</dbReference>
<evidence type="ECO:0000313" key="4">
    <source>
        <dbReference type="Proteomes" id="UP000034112"/>
    </source>
</evidence>
<dbReference type="OMA" id="LHTEGNW"/>
<dbReference type="GO" id="GO:0005634">
    <property type="term" value="C:nucleus"/>
    <property type="evidence" value="ECO:0007669"/>
    <property type="project" value="TreeGrafter"/>
</dbReference>
<evidence type="ECO:0000259" key="2">
    <source>
        <dbReference type="Pfam" id="PF03959"/>
    </source>
</evidence>
<evidence type="ECO:0000313" key="3">
    <source>
        <dbReference type="EMBL" id="KKP04166.1"/>
    </source>
</evidence>
<proteinExistence type="predicted"/>
<keyword evidence="1" id="KW-0378">Hydrolase</keyword>
<dbReference type="GO" id="GO:0016787">
    <property type="term" value="F:hydrolase activity"/>
    <property type="evidence" value="ECO:0007669"/>
    <property type="project" value="UniProtKB-KW"/>
</dbReference>
<dbReference type="Pfam" id="PF03959">
    <property type="entry name" value="FSH1"/>
    <property type="match status" value="1"/>
</dbReference>
<dbReference type="SUPFAM" id="SSF53474">
    <property type="entry name" value="alpha/beta-Hydrolases"/>
    <property type="match status" value="1"/>
</dbReference>
<name>A0A0F9XGN8_TRIHA</name>
<dbReference type="InterPro" id="IPR050593">
    <property type="entry name" value="LovG"/>
</dbReference>
<dbReference type="InterPro" id="IPR029058">
    <property type="entry name" value="AB_hydrolase_fold"/>
</dbReference>
<dbReference type="EMBL" id="JOKZ01000086">
    <property type="protein sequence ID" value="KKP04166.1"/>
    <property type="molecule type" value="Genomic_DNA"/>
</dbReference>